<dbReference type="PANTHER" id="PTHR34299:SF1">
    <property type="entry name" value="DIACYLGLYCEROL KINASE"/>
    <property type="match status" value="1"/>
</dbReference>
<dbReference type="Gene3D" id="1.10.287.3610">
    <property type="match status" value="1"/>
</dbReference>
<keyword evidence="3" id="KW-1003">Cell membrane</keyword>
<keyword evidence="17" id="KW-1185">Reference proteome</keyword>
<evidence type="ECO:0000313" key="16">
    <source>
        <dbReference type="EMBL" id="MCU5746387.1"/>
    </source>
</evidence>
<dbReference type="GO" id="GO:0016301">
    <property type="term" value="F:kinase activity"/>
    <property type="evidence" value="ECO:0007669"/>
    <property type="project" value="UniProtKB-KW"/>
</dbReference>
<dbReference type="InterPro" id="IPR033717">
    <property type="entry name" value="UDPK"/>
</dbReference>
<gene>
    <name evidence="16" type="ORF">N9R04_06610</name>
</gene>
<dbReference type="CDD" id="cd14265">
    <property type="entry name" value="UDPK_IM_like"/>
    <property type="match status" value="1"/>
</dbReference>
<keyword evidence="11" id="KW-0443">Lipid metabolism</keyword>
<evidence type="ECO:0000256" key="4">
    <source>
        <dbReference type="ARBA" id="ARBA00022516"/>
    </source>
</evidence>
<keyword evidence="9" id="KW-0067">ATP-binding</keyword>
<evidence type="ECO:0000256" key="6">
    <source>
        <dbReference type="ARBA" id="ARBA00022692"/>
    </source>
</evidence>
<evidence type="ECO:0000256" key="9">
    <source>
        <dbReference type="ARBA" id="ARBA00022840"/>
    </source>
</evidence>
<keyword evidence="12 15" id="KW-0472">Membrane</keyword>
<keyword evidence="4" id="KW-0444">Lipid biosynthesis</keyword>
<evidence type="ECO:0000256" key="3">
    <source>
        <dbReference type="ARBA" id="ARBA00022475"/>
    </source>
</evidence>
<keyword evidence="10 15" id="KW-1133">Transmembrane helix</keyword>
<evidence type="ECO:0000256" key="12">
    <source>
        <dbReference type="ARBA" id="ARBA00023136"/>
    </source>
</evidence>
<keyword evidence="7" id="KW-0547">Nucleotide-binding</keyword>
<evidence type="ECO:0000256" key="5">
    <source>
        <dbReference type="ARBA" id="ARBA00022679"/>
    </source>
</evidence>
<evidence type="ECO:0000256" key="2">
    <source>
        <dbReference type="ARBA" id="ARBA00005967"/>
    </source>
</evidence>
<evidence type="ECO:0000256" key="13">
    <source>
        <dbReference type="ARBA" id="ARBA00023209"/>
    </source>
</evidence>
<keyword evidence="13" id="KW-0594">Phospholipid biosynthesis</keyword>
<dbReference type="InterPro" id="IPR036945">
    <property type="entry name" value="DAGK_sf"/>
</dbReference>
<sequence>MKRFTYAYQGLVSLLRKDHKFLLHCIIATLVIFFGIYFHINKYEWLIIILCIGLVLAFEAINTAVEFAVDLATEEYHLYAKYAKDIAATSVLIISIMAAIIGFAIFLPYIFK</sequence>
<feature type="transmembrane region" description="Helical" evidence="15">
    <location>
        <begin position="21"/>
        <end position="40"/>
    </location>
</feature>
<name>A0ABT2QR10_9STAP</name>
<dbReference type="PROSITE" id="PS01069">
    <property type="entry name" value="DAGK_PROKAR"/>
    <property type="match status" value="1"/>
</dbReference>
<evidence type="ECO:0000256" key="8">
    <source>
        <dbReference type="ARBA" id="ARBA00022777"/>
    </source>
</evidence>
<evidence type="ECO:0000256" key="15">
    <source>
        <dbReference type="SAM" id="Phobius"/>
    </source>
</evidence>
<accession>A0ABT2QR10</accession>
<dbReference type="Pfam" id="PF01219">
    <property type="entry name" value="DAGK_prokar"/>
    <property type="match status" value="1"/>
</dbReference>
<dbReference type="PANTHER" id="PTHR34299">
    <property type="entry name" value="DIACYLGLYCEROL KINASE"/>
    <property type="match status" value="1"/>
</dbReference>
<keyword evidence="8 16" id="KW-0418">Kinase</keyword>
<dbReference type="EMBL" id="JAOPKZ010000010">
    <property type="protein sequence ID" value="MCU5746387.1"/>
    <property type="molecule type" value="Genomic_DNA"/>
</dbReference>
<evidence type="ECO:0000256" key="1">
    <source>
        <dbReference type="ARBA" id="ARBA00004651"/>
    </source>
</evidence>
<comment type="subcellular location">
    <subcellularLocation>
        <location evidence="1">Cell membrane</location>
        <topology evidence="1">Multi-pass membrane protein</topology>
    </subcellularLocation>
</comment>
<keyword evidence="14" id="KW-1208">Phospholipid metabolism</keyword>
<organism evidence="16 17">
    <name type="scientific">Staphylococcus marylandisciuri</name>
    <dbReference type="NCBI Taxonomy" id="2981529"/>
    <lineage>
        <taxon>Bacteria</taxon>
        <taxon>Bacillati</taxon>
        <taxon>Bacillota</taxon>
        <taxon>Bacilli</taxon>
        <taxon>Bacillales</taxon>
        <taxon>Staphylococcaceae</taxon>
        <taxon>Staphylococcus</taxon>
    </lineage>
</organism>
<keyword evidence="6 15" id="KW-0812">Transmembrane</keyword>
<dbReference type="InterPro" id="IPR000829">
    <property type="entry name" value="DAGK"/>
</dbReference>
<evidence type="ECO:0000256" key="11">
    <source>
        <dbReference type="ARBA" id="ARBA00023098"/>
    </source>
</evidence>
<evidence type="ECO:0000256" key="14">
    <source>
        <dbReference type="ARBA" id="ARBA00023264"/>
    </source>
</evidence>
<feature type="transmembrane region" description="Helical" evidence="15">
    <location>
        <begin position="86"/>
        <end position="111"/>
    </location>
</feature>
<evidence type="ECO:0000256" key="10">
    <source>
        <dbReference type="ARBA" id="ARBA00022989"/>
    </source>
</evidence>
<dbReference type="Proteomes" id="UP001209553">
    <property type="component" value="Unassembled WGS sequence"/>
</dbReference>
<keyword evidence="5" id="KW-0808">Transferase</keyword>
<feature type="transmembrane region" description="Helical" evidence="15">
    <location>
        <begin position="46"/>
        <end position="65"/>
    </location>
</feature>
<evidence type="ECO:0000313" key="17">
    <source>
        <dbReference type="Proteomes" id="UP001209553"/>
    </source>
</evidence>
<evidence type="ECO:0000256" key="7">
    <source>
        <dbReference type="ARBA" id="ARBA00022741"/>
    </source>
</evidence>
<comment type="caution">
    <text evidence="16">The sequence shown here is derived from an EMBL/GenBank/DDBJ whole genome shotgun (WGS) entry which is preliminary data.</text>
</comment>
<reference evidence="16 17" key="1">
    <citation type="journal article" date="2023" name="Int. J. Syst. Evol. Microbiol.">
        <title>Streptococcus sciuri sp. nov., Staphylococcus marylandisciuri sp. nov. and Staphylococcus americanisciuri sp. nov., isolated from faeces of eastern grey squirrel (Sciurus carolinensis).</title>
        <authorList>
            <person name="Volokhov D.V."/>
            <person name="Zagorodnyaya T.A."/>
            <person name="Furtak V.A."/>
            <person name="Nattanmai G."/>
            <person name="Randall L."/>
            <person name="Jose S."/>
            <person name="Gao Y."/>
            <person name="Eisenberg T."/>
            <person name="Delmonte P."/>
            <person name="Blom J."/>
            <person name="Mitchell K.K."/>
        </authorList>
    </citation>
    <scope>NUCLEOTIDE SEQUENCE [LARGE SCALE GENOMIC DNA]</scope>
    <source>
        <strain evidence="16 17">SQ8-PEA</strain>
    </source>
</reference>
<comment type="similarity">
    <text evidence="2">Belongs to the bacterial diacylglycerol kinase family.</text>
</comment>
<proteinExistence type="inferred from homology"/>
<dbReference type="RefSeq" id="WP_262855976.1">
    <property type="nucleotide sequence ID" value="NZ_JAOPKZ010000010.1"/>
</dbReference>
<protein>
    <submittedName>
        <fullName evidence="16">Diacylglycerol kinase family protein</fullName>
    </submittedName>
</protein>